<dbReference type="AlphaFoldDB" id="A0AAE0CLH0"/>
<evidence type="ECO:0000313" key="1">
    <source>
        <dbReference type="EMBL" id="KAK2654928.1"/>
    </source>
</evidence>
<sequence length="411" mass="46454">MVVELSAAFMIPETALPLLNPYTVFKRSRSLSRRVTALVQHRSPPIKKYVQSTALDNCLIPASATEQYIDLEIGQPLIDQWIKEGYSYLHIGAIRIILTLHGRKGLPVTARIALLNTIYKQYEHTIIGTCLSTLHAGSISLTYYPNFNIPLRDQNLHNCLKIQLQIVGAPMMPNSYMAMLHHQIAYRLQDHALDLLILEHTGDTIFIKAEREDEVPTIIQILKQLPREKLTDIMPLKWITNYENAFQNTTLVVATDTKFVKLTYGSIQTTYEKIGTSATHLTNTQAIEATSSTSSPSAPPVFQVLMIRPVTSEKEIPIHCFEHDGSPVYTDKINGHFIWDVDPKMCDADCECRACSKPVKLSCKPTRITRDPKDPHSPWNSLLPIKNKPLSIYDRALQILKIEGFLSEEPN</sequence>
<comment type="caution">
    <text evidence="1">The sequence shown here is derived from an EMBL/GenBank/DDBJ whole genome shotgun (WGS) entry which is preliminary data.</text>
</comment>
<dbReference type="PANTHER" id="PTHR48435:SF1">
    <property type="entry name" value="POLYPROTEIN"/>
    <property type="match status" value="1"/>
</dbReference>
<dbReference type="Pfam" id="PF01107">
    <property type="entry name" value="MP"/>
    <property type="match status" value="1"/>
</dbReference>
<dbReference type="PANTHER" id="PTHR48435">
    <property type="entry name" value="POLYPROTEIN"/>
    <property type="match status" value="1"/>
</dbReference>
<reference evidence="1" key="1">
    <citation type="journal article" date="2023" name="Plant J.">
        <title>Genome sequences and population genomics provide insights into the demographic history, inbreeding, and mutation load of two 'living fossil' tree species of Dipteronia.</title>
        <authorList>
            <person name="Feng Y."/>
            <person name="Comes H.P."/>
            <person name="Chen J."/>
            <person name="Zhu S."/>
            <person name="Lu R."/>
            <person name="Zhang X."/>
            <person name="Li P."/>
            <person name="Qiu J."/>
            <person name="Olsen K.M."/>
            <person name="Qiu Y."/>
        </authorList>
    </citation>
    <scope>NUCLEOTIDE SEQUENCE</scope>
    <source>
        <strain evidence="1">KIB01</strain>
    </source>
</reference>
<dbReference type="InterPro" id="IPR053098">
    <property type="entry name" value="Petuviruses_polyprotein"/>
</dbReference>
<protein>
    <submittedName>
        <fullName evidence="1">Uncharacterized protein</fullName>
    </submittedName>
</protein>
<keyword evidence="2" id="KW-1185">Reference proteome</keyword>
<dbReference type="Proteomes" id="UP001280121">
    <property type="component" value="Unassembled WGS sequence"/>
</dbReference>
<gene>
    <name evidence="1" type="ORF">Ddye_007980</name>
</gene>
<name>A0AAE0CLH0_9ROSI</name>
<proteinExistence type="predicted"/>
<evidence type="ECO:0000313" key="2">
    <source>
        <dbReference type="Proteomes" id="UP001280121"/>
    </source>
</evidence>
<dbReference type="EMBL" id="JANJYI010000003">
    <property type="protein sequence ID" value="KAK2654928.1"/>
    <property type="molecule type" value="Genomic_DNA"/>
</dbReference>
<organism evidence="1 2">
    <name type="scientific">Dipteronia dyeriana</name>
    <dbReference type="NCBI Taxonomy" id="168575"/>
    <lineage>
        <taxon>Eukaryota</taxon>
        <taxon>Viridiplantae</taxon>
        <taxon>Streptophyta</taxon>
        <taxon>Embryophyta</taxon>
        <taxon>Tracheophyta</taxon>
        <taxon>Spermatophyta</taxon>
        <taxon>Magnoliopsida</taxon>
        <taxon>eudicotyledons</taxon>
        <taxon>Gunneridae</taxon>
        <taxon>Pentapetalae</taxon>
        <taxon>rosids</taxon>
        <taxon>malvids</taxon>
        <taxon>Sapindales</taxon>
        <taxon>Sapindaceae</taxon>
        <taxon>Hippocastanoideae</taxon>
        <taxon>Acereae</taxon>
        <taxon>Dipteronia</taxon>
    </lineage>
</organism>
<accession>A0AAE0CLH0</accession>
<dbReference type="InterPro" id="IPR028919">
    <property type="entry name" value="Viral_movement"/>
</dbReference>